<keyword evidence="1" id="KW-0472">Membrane</keyword>
<dbReference type="Proteomes" id="UP000654075">
    <property type="component" value="Unassembled WGS sequence"/>
</dbReference>
<sequence length="96" mass="10832">LPEIGFFAKMARSFANYVAIVSGVSALLLLVFFFLCIVEHPIINFALEDHHVKHDIAMYCYIAAFLFGGLFLFAHSFMTEADDRAKVEKARSEKAQ</sequence>
<organism evidence="2 3">
    <name type="scientific">Polarella glacialis</name>
    <name type="common">Dinoflagellate</name>
    <dbReference type="NCBI Taxonomy" id="89957"/>
    <lineage>
        <taxon>Eukaryota</taxon>
        <taxon>Sar</taxon>
        <taxon>Alveolata</taxon>
        <taxon>Dinophyceae</taxon>
        <taxon>Suessiales</taxon>
        <taxon>Suessiaceae</taxon>
        <taxon>Polarella</taxon>
    </lineage>
</organism>
<comment type="caution">
    <text evidence="2">The sequence shown here is derived from an EMBL/GenBank/DDBJ whole genome shotgun (WGS) entry which is preliminary data.</text>
</comment>
<feature type="transmembrane region" description="Helical" evidence="1">
    <location>
        <begin position="14"/>
        <end position="38"/>
    </location>
</feature>
<protein>
    <submittedName>
        <fullName evidence="2">Uncharacterized protein</fullName>
    </submittedName>
</protein>
<dbReference type="AlphaFoldDB" id="A0A813F127"/>
<keyword evidence="1" id="KW-1133">Transmembrane helix</keyword>
<feature type="transmembrane region" description="Helical" evidence="1">
    <location>
        <begin position="59"/>
        <end position="78"/>
    </location>
</feature>
<gene>
    <name evidence="2" type="ORF">PGLA1383_LOCUS22305</name>
</gene>
<keyword evidence="3" id="KW-1185">Reference proteome</keyword>
<evidence type="ECO:0000313" key="2">
    <source>
        <dbReference type="EMBL" id="CAE8604121.1"/>
    </source>
</evidence>
<accession>A0A813F127</accession>
<evidence type="ECO:0000256" key="1">
    <source>
        <dbReference type="SAM" id="Phobius"/>
    </source>
</evidence>
<feature type="non-terminal residue" evidence="2">
    <location>
        <position position="1"/>
    </location>
</feature>
<reference evidence="2" key="1">
    <citation type="submission" date="2021-02" db="EMBL/GenBank/DDBJ databases">
        <authorList>
            <person name="Dougan E. K."/>
            <person name="Rhodes N."/>
            <person name="Thang M."/>
            <person name="Chan C."/>
        </authorList>
    </citation>
    <scope>NUCLEOTIDE SEQUENCE</scope>
</reference>
<dbReference type="EMBL" id="CAJNNV010016072">
    <property type="protein sequence ID" value="CAE8604121.1"/>
    <property type="molecule type" value="Genomic_DNA"/>
</dbReference>
<name>A0A813F127_POLGL</name>
<proteinExistence type="predicted"/>
<evidence type="ECO:0000313" key="3">
    <source>
        <dbReference type="Proteomes" id="UP000654075"/>
    </source>
</evidence>
<keyword evidence="1" id="KW-0812">Transmembrane</keyword>